<protein>
    <recommendedName>
        <fullName evidence="8">DUF4870 domain-containing protein</fullName>
    </recommendedName>
</protein>
<evidence type="ECO:0000256" key="5">
    <source>
        <dbReference type="SAM" id="Phobius"/>
    </source>
</evidence>
<keyword evidence="2 5" id="KW-0812">Transmembrane</keyword>
<dbReference type="PATRIC" id="fig|1196324.3.peg.766"/>
<dbReference type="InterPro" id="IPR019109">
    <property type="entry name" value="MamF_MmsF"/>
</dbReference>
<dbReference type="eggNOG" id="COG3296">
    <property type="taxonomic scope" value="Bacteria"/>
</dbReference>
<reference evidence="6 7" key="1">
    <citation type="journal article" date="2012" name="J. Bacteriol.">
        <title>Genome of Bacillus macauensis ZFHKF-1, a Long-Chain-Forming Bacterium.</title>
        <authorList>
            <person name="Cai L."/>
            <person name="Zhang T."/>
        </authorList>
    </citation>
    <scope>NUCLEOTIDE SEQUENCE [LARGE SCALE GENOMIC DNA]</scope>
    <source>
        <strain evidence="6 7">ZFHKF-1</strain>
    </source>
</reference>
<dbReference type="Pfam" id="PF09685">
    <property type="entry name" value="MamF_MmsF"/>
    <property type="match status" value="1"/>
</dbReference>
<dbReference type="EMBL" id="AKKV01000020">
    <property type="protein sequence ID" value="EIT86660.1"/>
    <property type="molecule type" value="Genomic_DNA"/>
</dbReference>
<dbReference type="OrthoDB" id="2989462at2"/>
<organism evidence="6 7">
    <name type="scientific">Fictibacillus macauensis ZFHKF-1</name>
    <dbReference type="NCBI Taxonomy" id="1196324"/>
    <lineage>
        <taxon>Bacteria</taxon>
        <taxon>Bacillati</taxon>
        <taxon>Bacillota</taxon>
        <taxon>Bacilli</taxon>
        <taxon>Bacillales</taxon>
        <taxon>Fictibacillaceae</taxon>
        <taxon>Fictibacillus</taxon>
    </lineage>
</organism>
<dbReference type="Proteomes" id="UP000004080">
    <property type="component" value="Unassembled WGS sequence"/>
</dbReference>
<evidence type="ECO:0000256" key="1">
    <source>
        <dbReference type="ARBA" id="ARBA00004141"/>
    </source>
</evidence>
<gene>
    <name evidence="6" type="ORF">A374_03779</name>
</gene>
<feature type="transmembrane region" description="Helical" evidence="5">
    <location>
        <begin position="41"/>
        <end position="61"/>
    </location>
</feature>
<sequence length="102" mass="11422">MEHKGAKVFIHASTWFAPIIIPLIIFLLIKSDEVRSLAIQAVIFHFVMGILIAISAFFSWVLIGLPFLILFSLVALIAPIIGIVRALQDQPFSYPIIGSWFK</sequence>
<proteinExistence type="predicted"/>
<dbReference type="AlphaFoldDB" id="I8UIE0"/>
<evidence type="ECO:0000256" key="4">
    <source>
        <dbReference type="ARBA" id="ARBA00023136"/>
    </source>
</evidence>
<evidence type="ECO:0008006" key="8">
    <source>
        <dbReference type="Google" id="ProtNLM"/>
    </source>
</evidence>
<keyword evidence="4 5" id="KW-0472">Membrane</keyword>
<evidence type="ECO:0000313" key="7">
    <source>
        <dbReference type="Proteomes" id="UP000004080"/>
    </source>
</evidence>
<dbReference type="STRING" id="1196324.A374_03779"/>
<feature type="transmembrane region" description="Helical" evidence="5">
    <location>
        <begin position="12"/>
        <end position="29"/>
    </location>
</feature>
<evidence type="ECO:0000256" key="3">
    <source>
        <dbReference type="ARBA" id="ARBA00022989"/>
    </source>
</evidence>
<keyword evidence="7" id="KW-1185">Reference proteome</keyword>
<keyword evidence="3 5" id="KW-1133">Transmembrane helix</keyword>
<comment type="subcellular location">
    <subcellularLocation>
        <location evidence="1">Membrane</location>
        <topology evidence="1">Multi-pass membrane protein</topology>
    </subcellularLocation>
</comment>
<feature type="transmembrane region" description="Helical" evidence="5">
    <location>
        <begin position="67"/>
        <end position="87"/>
    </location>
</feature>
<name>I8UIE0_9BACL</name>
<comment type="caution">
    <text evidence="6">The sequence shown here is derived from an EMBL/GenBank/DDBJ whole genome shotgun (WGS) entry which is preliminary data.</text>
</comment>
<evidence type="ECO:0000256" key="2">
    <source>
        <dbReference type="ARBA" id="ARBA00022692"/>
    </source>
</evidence>
<evidence type="ECO:0000313" key="6">
    <source>
        <dbReference type="EMBL" id="EIT86660.1"/>
    </source>
</evidence>
<accession>I8UIE0</accession>
<dbReference type="RefSeq" id="WP_007200855.1">
    <property type="nucleotide sequence ID" value="NZ_AKKV01000020.1"/>
</dbReference>